<sequence>MSSADEGPLYKPYEQFVLFGDSITQMSSSQEFGFGFQPALQDAYSRVLDVINRGFGGYNTAHAVKVFPKFFPKLETATVRFLAIWFGANDASLRESENGQHIPLDVYKKNLSWLVQHPATVAQNPHILIIAPTPVNEYQLQTFDEDKGNTHPTRTNAHTRLYAQAAREVAESLNLPIVDLWSAFMASVGWKEGDPLIGSRDAPSHDGFAGLFTDGLHLTADGYRIVYDEVVKAIQTNWPDEAPGNLPQVFPPWMEAPK</sequence>
<dbReference type="PANTHER" id="PTHR14209:SF19">
    <property type="entry name" value="ISOAMYL ACETATE-HYDROLYZING ESTERASE 1 HOMOLOG"/>
    <property type="match status" value="1"/>
</dbReference>
<dbReference type="EMBL" id="JBFXLU010000282">
    <property type="protein sequence ID" value="KAL2831581.1"/>
    <property type="molecule type" value="Genomic_DNA"/>
</dbReference>
<evidence type="ECO:0000313" key="2">
    <source>
        <dbReference type="EMBL" id="KAL2831581.1"/>
    </source>
</evidence>
<evidence type="ECO:0000313" key="3">
    <source>
        <dbReference type="Proteomes" id="UP001610446"/>
    </source>
</evidence>
<dbReference type="SUPFAM" id="SSF52266">
    <property type="entry name" value="SGNH hydrolase"/>
    <property type="match status" value="1"/>
</dbReference>
<protein>
    <submittedName>
        <fullName evidence="2">SGNH hydrolase-type esterase domain-containing protein</fullName>
    </submittedName>
</protein>
<dbReference type="PANTHER" id="PTHR14209">
    <property type="entry name" value="ISOAMYL ACETATE-HYDROLYZING ESTERASE 1"/>
    <property type="match status" value="1"/>
</dbReference>
<reference evidence="2 3" key="1">
    <citation type="submission" date="2024-07" db="EMBL/GenBank/DDBJ databases">
        <title>Section-level genome sequencing and comparative genomics of Aspergillus sections Usti and Cavernicolus.</title>
        <authorList>
            <consortium name="Lawrence Berkeley National Laboratory"/>
            <person name="Nybo J.L."/>
            <person name="Vesth T.C."/>
            <person name="Theobald S."/>
            <person name="Frisvad J.C."/>
            <person name="Larsen T.O."/>
            <person name="Kjaerboelling I."/>
            <person name="Rothschild-Mancinelli K."/>
            <person name="Lyhne E.K."/>
            <person name="Kogle M.E."/>
            <person name="Barry K."/>
            <person name="Clum A."/>
            <person name="Na H."/>
            <person name="Ledsgaard L."/>
            <person name="Lin J."/>
            <person name="Lipzen A."/>
            <person name="Kuo A."/>
            <person name="Riley R."/>
            <person name="Mondo S."/>
            <person name="Labutti K."/>
            <person name="Haridas S."/>
            <person name="Pangalinan J."/>
            <person name="Salamov A.A."/>
            <person name="Simmons B.A."/>
            <person name="Magnuson J.K."/>
            <person name="Chen J."/>
            <person name="Drula E."/>
            <person name="Henrissat B."/>
            <person name="Wiebenga A."/>
            <person name="Lubbers R.J."/>
            <person name="Gomes A.C."/>
            <person name="Makela M.R."/>
            <person name="Stajich J."/>
            <person name="Grigoriev I.V."/>
            <person name="Mortensen U.H."/>
            <person name="De Vries R.P."/>
            <person name="Baker S.E."/>
            <person name="Andersen M.R."/>
        </authorList>
    </citation>
    <scope>NUCLEOTIDE SEQUENCE [LARGE SCALE GENOMIC DNA]</scope>
    <source>
        <strain evidence="2 3">CBS 123904</strain>
    </source>
</reference>
<gene>
    <name evidence="2" type="ORF">BJY01DRAFT_226590</name>
</gene>
<dbReference type="Proteomes" id="UP001610446">
    <property type="component" value="Unassembled WGS sequence"/>
</dbReference>
<proteinExistence type="predicted"/>
<keyword evidence="2" id="KW-0378">Hydrolase</keyword>
<keyword evidence="3" id="KW-1185">Reference proteome</keyword>
<accession>A0ABR4IV65</accession>
<name>A0ABR4IV65_9EURO</name>
<dbReference type="InterPro" id="IPR045136">
    <property type="entry name" value="Iah1-like"/>
</dbReference>
<dbReference type="GO" id="GO:0016787">
    <property type="term" value="F:hydrolase activity"/>
    <property type="evidence" value="ECO:0007669"/>
    <property type="project" value="UniProtKB-KW"/>
</dbReference>
<dbReference type="InterPro" id="IPR036514">
    <property type="entry name" value="SGNH_hydro_sf"/>
</dbReference>
<dbReference type="Pfam" id="PF13472">
    <property type="entry name" value="Lipase_GDSL_2"/>
    <property type="match status" value="1"/>
</dbReference>
<dbReference type="InterPro" id="IPR013830">
    <property type="entry name" value="SGNH_hydro"/>
</dbReference>
<dbReference type="Gene3D" id="3.40.50.1110">
    <property type="entry name" value="SGNH hydrolase"/>
    <property type="match status" value="1"/>
</dbReference>
<feature type="domain" description="SGNH hydrolase-type esterase" evidence="1">
    <location>
        <begin position="18"/>
        <end position="225"/>
    </location>
</feature>
<organism evidence="2 3">
    <name type="scientific">Aspergillus pseudoustus</name>
    <dbReference type="NCBI Taxonomy" id="1810923"/>
    <lineage>
        <taxon>Eukaryota</taxon>
        <taxon>Fungi</taxon>
        <taxon>Dikarya</taxon>
        <taxon>Ascomycota</taxon>
        <taxon>Pezizomycotina</taxon>
        <taxon>Eurotiomycetes</taxon>
        <taxon>Eurotiomycetidae</taxon>
        <taxon>Eurotiales</taxon>
        <taxon>Aspergillaceae</taxon>
        <taxon>Aspergillus</taxon>
        <taxon>Aspergillus subgen. Nidulantes</taxon>
    </lineage>
</organism>
<evidence type="ECO:0000259" key="1">
    <source>
        <dbReference type="Pfam" id="PF13472"/>
    </source>
</evidence>
<comment type="caution">
    <text evidence="2">The sequence shown here is derived from an EMBL/GenBank/DDBJ whole genome shotgun (WGS) entry which is preliminary data.</text>
</comment>
<dbReference type="CDD" id="cd01838">
    <property type="entry name" value="Isoamyl_acetate_hydrolase_like"/>
    <property type="match status" value="1"/>
</dbReference>